<sequence length="312" mass="34179">MLAASVLVPYGPVVASLASVFLSLFSTKPSSTKALEKTDIYDMVTAALKDHALSHVVDIKPPAMLNLMGDLGDQVQNRNADSKNGLDVDWFVATKEKLHKILGYIDELYMMIGHKINGFNAISETCEKICPNRPRSNTDKDATCKDKLKTDEGSYALLKKAEKAFDSAVVLYGVRSFELSAMYEKCVQDRSGCKLRTGVKLLHSVKKHSQDLIAMAASQQEKLATYHVSKDGMHPTTRTNAGCKSEFAALMSPQEKCNKKRSRVGWVCQRASSTAWSPAAEVAAFSLRTAVVLAPTILPSMLPTFLLAARMK</sequence>
<proteinExistence type="predicted"/>
<keyword evidence="2" id="KW-1185">Reference proteome</keyword>
<gene>
    <name evidence="1" type="ORF">PGLA1383_LOCUS14851</name>
</gene>
<accession>A0A813E5N1</accession>
<evidence type="ECO:0000313" key="1">
    <source>
        <dbReference type="EMBL" id="CAE8596386.1"/>
    </source>
</evidence>
<evidence type="ECO:0000313" key="2">
    <source>
        <dbReference type="Proteomes" id="UP000654075"/>
    </source>
</evidence>
<name>A0A813E5N1_POLGL</name>
<dbReference type="AlphaFoldDB" id="A0A813E5N1"/>
<dbReference type="EMBL" id="CAJNNV010008549">
    <property type="protein sequence ID" value="CAE8596386.1"/>
    <property type="molecule type" value="Genomic_DNA"/>
</dbReference>
<organism evidence="1 2">
    <name type="scientific">Polarella glacialis</name>
    <name type="common">Dinoflagellate</name>
    <dbReference type="NCBI Taxonomy" id="89957"/>
    <lineage>
        <taxon>Eukaryota</taxon>
        <taxon>Sar</taxon>
        <taxon>Alveolata</taxon>
        <taxon>Dinophyceae</taxon>
        <taxon>Suessiales</taxon>
        <taxon>Suessiaceae</taxon>
        <taxon>Polarella</taxon>
    </lineage>
</organism>
<dbReference type="Proteomes" id="UP000654075">
    <property type="component" value="Unassembled WGS sequence"/>
</dbReference>
<protein>
    <submittedName>
        <fullName evidence="1">Uncharacterized protein</fullName>
    </submittedName>
</protein>
<comment type="caution">
    <text evidence="1">The sequence shown here is derived from an EMBL/GenBank/DDBJ whole genome shotgun (WGS) entry which is preliminary data.</text>
</comment>
<reference evidence="1" key="1">
    <citation type="submission" date="2021-02" db="EMBL/GenBank/DDBJ databases">
        <authorList>
            <person name="Dougan E. K."/>
            <person name="Rhodes N."/>
            <person name="Thang M."/>
            <person name="Chan C."/>
        </authorList>
    </citation>
    <scope>NUCLEOTIDE SEQUENCE</scope>
</reference>